<dbReference type="OrthoDB" id="1420609at2759"/>
<dbReference type="EMBL" id="CM001222">
    <property type="protein sequence ID" value="KEH25520.1"/>
    <property type="molecule type" value="Genomic_DNA"/>
</dbReference>
<evidence type="ECO:0000256" key="4">
    <source>
        <dbReference type="ARBA" id="ARBA00022729"/>
    </source>
</evidence>
<evidence type="ECO:0000256" key="1">
    <source>
        <dbReference type="ARBA" id="ARBA00004613"/>
    </source>
</evidence>
<gene>
    <name evidence="6" type="ordered locus">MTR_6g025800</name>
</gene>
<keyword evidence="8" id="KW-1185">Reference proteome</keyword>
<evidence type="ECO:0000256" key="2">
    <source>
        <dbReference type="ARBA" id="ARBA00006722"/>
    </source>
</evidence>
<keyword evidence="3" id="KW-0964">Secreted</keyword>
<dbReference type="HOGENOM" id="CLU_2088439_0_0_1"/>
<name>A0A072UI79_MEDTR</name>
<keyword evidence="4 5" id="KW-0732">Signal</keyword>
<comment type="similarity">
    <text evidence="2">Belongs to the DEFL family.</text>
</comment>
<organism evidence="6 8">
    <name type="scientific">Medicago truncatula</name>
    <name type="common">Barrel medic</name>
    <name type="synonym">Medicago tribuloides</name>
    <dbReference type="NCBI Taxonomy" id="3880"/>
    <lineage>
        <taxon>Eukaryota</taxon>
        <taxon>Viridiplantae</taxon>
        <taxon>Streptophyta</taxon>
        <taxon>Embryophyta</taxon>
        <taxon>Tracheophyta</taxon>
        <taxon>Spermatophyta</taxon>
        <taxon>Magnoliopsida</taxon>
        <taxon>eudicotyledons</taxon>
        <taxon>Gunneridae</taxon>
        <taxon>Pentapetalae</taxon>
        <taxon>rosids</taxon>
        <taxon>fabids</taxon>
        <taxon>Fabales</taxon>
        <taxon>Fabaceae</taxon>
        <taxon>Papilionoideae</taxon>
        <taxon>50 kb inversion clade</taxon>
        <taxon>NPAAA clade</taxon>
        <taxon>Hologalegina</taxon>
        <taxon>IRL clade</taxon>
        <taxon>Trifolieae</taxon>
        <taxon>Medicago</taxon>
    </lineage>
</organism>
<dbReference type="GO" id="GO:0007165">
    <property type="term" value="P:signal transduction"/>
    <property type="evidence" value="ECO:0007669"/>
    <property type="project" value="InterPro"/>
</dbReference>
<dbReference type="PANTHER" id="PTHR34450">
    <property type="entry name" value="DEFENSIN-LIKE PROTEIN 245-RELATED"/>
    <property type="match status" value="1"/>
</dbReference>
<reference evidence="6 8" key="2">
    <citation type="journal article" date="2014" name="BMC Genomics">
        <title>An improved genome release (version Mt4.0) for the model legume Medicago truncatula.</title>
        <authorList>
            <person name="Tang H."/>
            <person name="Krishnakumar V."/>
            <person name="Bidwell S."/>
            <person name="Rosen B."/>
            <person name="Chan A."/>
            <person name="Zhou S."/>
            <person name="Gentzbittel L."/>
            <person name="Childs K.L."/>
            <person name="Yandell M."/>
            <person name="Gundlach H."/>
            <person name="Mayer K.F."/>
            <person name="Schwartz D.C."/>
            <person name="Town C.D."/>
        </authorList>
    </citation>
    <scope>GENOME REANNOTATION</scope>
    <source>
        <strain evidence="6">A17</strain>
        <strain evidence="7 8">cv. Jemalong A17</strain>
    </source>
</reference>
<feature type="chain" id="PRO_5014499654" evidence="5">
    <location>
        <begin position="25"/>
        <end position="117"/>
    </location>
</feature>
<evidence type="ECO:0000313" key="8">
    <source>
        <dbReference type="Proteomes" id="UP000002051"/>
    </source>
</evidence>
<feature type="signal peptide" evidence="5">
    <location>
        <begin position="1"/>
        <end position="24"/>
    </location>
</feature>
<reference evidence="6 8" key="1">
    <citation type="journal article" date="2011" name="Nature">
        <title>The Medicago genome provides insight into the evolution of rhizobial symbioses.</title>
        <authorList>
            <person name="Young N.D."/>
            <person name="Debelle F."/>
            <person name="Oldroyd G.E."/>
            <person name="Geurts R."/>
            <person name="Cannon S.B."/>
            <person name="Udvardi M.K."/>
            <person name="Benedito V.A."/>
            <person name="Mayer K.F."/>
            <person name="Gouzy J."/>
            <person name="Schoof H."/>
            <person name="Van de Peer Y."/>
            <person name="Proost S."/>
            <person name="Cook D.R."/>
            <person name="Meyers B.C."/>
            <person name="Spannagl M."/>
            <person name="Cheung F."/>
            <person name="De Mita S."/>
            <person name="Krishnakumar V."/>
            <person name="Gundlach H."/>
            <person name="Zhou S."/>
            <person name="Mudge J."/>
            <person name="Bharti A.K."/>
            <person name="Murray J.D."/>
            <person name="Naoumkina M.A."/>
            <person name="Rosen B."/>
            <person name="Silverstein K.A."/>
            <person name="Tang H."/>
            <person name="Rombauts S."/>
            <person name="Zhao P.X."/>
            <person name="Zhou P."/>
            <person name="Barbe V."/>
            <person name="Bardou P."/>
            <person name="Bechner M."/>
            <person name="Bellec A."/>
            <person name="Berger A."/>
            <person name="Berges H."/>
            <person name="Bidwell S."/>
            <person name="Bisseling T."/>
            <person name="Choisne N."/>
            <person name="Couloux A."/>
            <person name="Denny R."/>
            <person name="Deshpande S."/>
            <person name="Dai X."/>
            <person name="Doyle J.J."/>
            <person name="Dudez A.M."/>
            <person name="Farmer A.D."/>
            <person name="Fouteau S."/>
            <person name="Franken C."/>
            <person name="Gibelin C."/>
            <person name="Gish J."/>
            <person name="Goldstein S."/>
            <person name="Gonzalez A.J."/>
            <person name="Green P.J."/>
            <person name="Hallab A."/>
            <person name="Hartog M."/>
            <person name="Hua A."/>
            <person name="Humphray S.J."/>
            <person name="Jeong D.H."/>
            <person name="Jing Y."/>
            <person name="Jocker A."/>
            <person name="Kenton S.M."/>
            <person name="Kim D.J."/>
            <person name="Klee K."/>
            <person name="Lai H."/>
            <person name="Lang C."/>
            <person name="Lin S."/>
            <person name="Macmil S.L."/>
            <person name="Magdelenat G."/>
            <person name="Matthews L."/>
            <person name="McCorrison J."/>
            <person name="Monaghan E.L."/>
            <person name="Mun J.H."/>
            <person name="Najar F.Z."/>
            <person name="Nicholson C."/>
            <person name="Noirot C."/>
            <person name="O'Bleness M."/>
            <person name="Paule C.R."/>
            <person name="Poulain J."/>
            <person name="Prion F."/>
            <person name="Qin B."/>
            <person name="Qu C."/>
            <person name="Retzel E.F."/>
            <person name="Riddle C."/>
            <person name="Sallet E."/>
            <person name="Samain S."/>
            <person name="Samson N."/>
            <person name="Sanders I."/>
            <person name="Saurat O."/>
            <person name="Scarpelli C."/>
            <person name="Schiex T."/>
            <person name="Segurens B."/>
            <person name="Severin A.J."/>
            <person name="Sherrier D.J."/>
            <person name="Shi R."/>
            <person name="Sims S."/>
            <person name="Singer S.R."/>
            <person name="Sinharoy S."/>
            <person name="Sterck L."/>
            <person name="Viollet A."/>
            <person name="Wang B.B."/>
            <person name="Wang K."/>
            <person name="Wang M."/>
            <person name="Wang X."/>
            <person name="Warfsmann J."/>
            <person name="Weissenbach J."/>
            <person name="White D.D."/>
            <person name="White J.D."/>
            <person name="Wiley G.B."/>
            <person name="Wincker P."/>
            <person name="Xing Y."/>
            <person name="Yang L."/>
            <person name="Yao Z."/>
            <person name="Ying F."/>
            <person name="Zhai J."/>
            <person name="Zhou L."/>
            <person name="Zuber A."/>
            <person name="Denarie J."/>
            <person name="Dixon R.A."/>
            <person name="May G.D."/>
            <person name="Schwartz D.C."/>
            <person name="Rogers J."/>
            <person name="Quetier F."/>
            <person name="Town C.D."/>
            <person name="Roe B.A."/>
        </authorList>
    </citation>
    <scope>NUCLEOTIDE SEQUENCE [LARGE SCALE GENOMIC DNA]</scope>
    <source>
        <strain evidence="6">A17</strain>
        <strain evidence="7 8">cv. Jemalong A17</strain>
    </source>
</reference>
<evidence type="ECO:0000313" key="7">
    <source>
        <dbReference type="EnsemblPlants" id="KEH25520"/>
    </source>
</evidence>
<dbReference type="EnsemblPlants" id="KEH25520">
    <property type="protein sequence ID" value="KEH25520"/>
    <property type="gene ID" value="MTR_6g025800"/>
</dbReference>
<sequence length="117" mass="13305">MTMKLGSILLMVGALFALFTLTYGSDVQPADSETKFCLREIIRDGNCKDHGPFKRDCHDEFFQTVGSWTMAKNCECKQLQENKRSCQCCINCDHEAKLLSAALHLRQINDTHDRCSK</sequence>
<accession>A0A072UI79</accession>
<evidence type="ECO:0000313" key="6">
    <source>
        <dbReference type="EMBL" id="KEH25520.1"/>
    </source>
</evidence>
<evidence type="ECO:0000256" key="3">
    <source>
        <dbReference type="ARBA" id="ARBA00022525"/>
    </source>
</evidence>
<proteinExistence type="inferred from homology"/>
<protein>
    <submittedName>
        <fullName evidence="6">SCR-like protein</fullName>
    </submittedName>
</protein>
<evidence type="ECO:0000256" key="5">
    <source>
        <dbReference type="SAM" id="SignalP"/>
    </source>
</evidence>
<dbReference type="GO" id="GO:0005576">
    <property type="term" value="C:extracellular region"/>
    <property type="evidence" value="ECO:0007669"/>
    <property type="project" value="UniProtKB-SubCell"/>
</dbReference>
<dbReference type="PANTHER" id="PTHR34450:SF9">
    <property type="entry name" value="DEFENSIN-LIKE PROTEIN 242-RELATED"/>
    <property type="match status" value="1"/>
</dbReference>
<dbReference type="InterPro" id="IPR010682">
    <property type="entry name" value="SCRL"/>
</dbReference>
<comment type="subcellular location">
    <subcellularLocation>
        <location evidence="1">Secreted</location>
    </subcellularLocation>
</comment>
<reference evidence="7" key="3">
    <citation type="submission" date="2015-04" db="UniProtKB">
        <authorList>
            <consortium name="EnsemblPlants"/>
        </authorList>
    </citation>
    <scope>IDENTIFICATION</scope>
    <source>
        <strain evidence="7">cv. Jemalong A17</strain>
    </source>
</reference>
<dbReference type="AlphaFoldDB" id="A0A072UI79"/>
<dbReference type="Proteomes" id="UP000002051">
    <property type="component" value="Chromosome 6"/>
</dbReference>